<dbReference type="NCBIfam" id="TIGR00266">
    <property type="entry name" value="TIGR00266 family protein"/>
    <property type="match status" value="1"/>
</dbReference>
<dbReference type="STRING" id="317010.RU96_GL001409"/>
<dbReference type="Gene3D" id="3.60.160.10">
    <property type="entry name" value="Mitochondrial biogenesis AIM24"/>
    <property type="match status" value="1"/>
</dbReference>
<comment type="caution">
    <text evidence="1">The sequence shown here is derived from an EMBL/GenBank/DDBJ whole genome shotgun (WGS) entry which is preliminary data.</text>
</comment>
<dbReference type="RefSeq" id="WP_071865622.1">
    <property type="nucleotide sequence ID" value="NZ_JBHLVQ010000001.1"/>
</dbReference>
<organism evidence="1 2">
    <name type="scientific">Enterococcus canintestini</name>
    <dbReference type="NCBI Taxonomy" id="317010"/>
    <lineage>
        <taxon>Bacteria</taxon>
        <taxon>Bacillati</taxon>
        <taxon>Bacillota</taxon>
        <taxon>Bacilli</taxon>
        <taxon>Lactobacillales</taxon>
        <taxon>Enterococcaceae</taxon>
        <taxon>Enterococcus</taxon>
    </lineage>
</organism>
<dbReference type="EMBL" id="JXKG01000026">
    <property type="protein sequence ID" value="OJG14052.1"/>
    <property type="molecule type" value="Genomic_DNA"/>
</dbReference>
<dbReference type="SUPFAM" id="SSF51219">
    <property type="entry name" value="TRAP-like"/>
    <property type="match status" value="1"/>
</dbReference>
<dbReference type="InterPro" id="IPR016031">
    <property type="entry name" value="Trp_RNA-bd_attenuator-like_dom"/>
</dbReference>
<gene>
    <name evidence="1" type="ORF">RU96_GL001409</name>
</gene>
<proteinExistence type="predicted"/>
<dbReference type="Proteomes" id="UP000182835">
    <property type="component" value="Unassembled WGS sequence"/>
</dbReference>
<dbReference type="InterPro" id="IPR002838">
    <property type="entry name" value="AIM24"/>
</dbReference>
<accession>A0A1L8R2T5</accession>
<reference evidence="1 2" key="1">
    <citation type="submission" date="2014-12" db="EMBL/GenBank/DDBJ databases">
        <title>Draft genome sequences of 29 type strains of Enterococci.</title>
        <authorList>
            <person name="Zhong Z."/>
            <person name="Sun Z."/>
            <person name="Liu W."/>
            <person name="Zhang W."/>
            <person name="Zhang H."/>
        </authorList>
    </citation>
    <scope>NUCLEOTIDE SEQUENCE [LARGE SCALE GENOMIC DNA]</scope>
    <source>
        <strain evidence="1 2">DSM 21207</strain>
    </source>
</reference>
<protein>
    <submittedName>
        <fullName evidence="1">TIGR00266 family protein</fullName>
    </submittedName>
</protein>
<dbReference type="InterPro" id="IPR036983">
    <property type="entry name" value="AIM24_sf"/>
</dbReference>
<dbReference type="Pfam" id="PF01987">
    <property type="entry name" value="AIM24"/>
    <property type="match status" value="1"/>
</dbReference>
<dbReference type="OrthoDB" id="9779518at2"/>
<sequence length="233" mass="25020">MKYNLSSTSVFPLVDITLDKEEEIQIEPGSMVYHNGLVTLEGHMNSNGKKGLGGMVRALGRSLSSGESFFITKVHGDEPNAKVTIAPSTPGTIRELPIGPTQWRLNTGAFLASESSVSYTMQRQKLEGALLGGTGGLFVMETSGEGLMLINGYGDLVEITMDGSQDFVVDNEHVLAWSKSLDYHIEFASGTFGFKTGEGVVNHFSGQGKIIIQSRNIEAFANLIAPFIPASSN</sequence>
<dbReference type="AlphaFoldDB" id="A0A1L8R2T5"/>
<name>A0A1L8R2T5_9ENTE</name>
<evidence type="ECO:0000313" key="1">
    <source>
        <dbReference type="EMBL" id="OJG14052.1"/>
    </source>
</evidence>
<evidence type="ECO:0000313" key="2">
    <source>
        <dbReference type="Proteomes" id="UP000182835"/>
    </source>
</evidence>
<dbReference type="PANTHER" id="PTHR43657">
    <property type="entry name" value="TRYPTOPHAN RNA-BINDING ATTENUATOR PROTEIN-LIKE PROTEIN"/>
    <property type="match status" value="1"/>
</dbReference>
<dbReference type="PANTHER" id="PTHR43657:SF1">
    <property type="entry name" value="ALTERED INHERITANCE OF MITOCHONDRIA PROTEIN 24, MITOCHONDRIAL"/>
    <property type="match status" value="1"/>
</dbReference>